<dbReference type="RefSeq" id="WP_269880914.1">
    <property type="nucleotide sequence ID" value="NZ_JAQAGZ010000004.1"/>
</dbReference>
<reference evidence="1 2" key="1">
    <citation type="submission" date="2022-12" db="EMBL/GenBank/DDBJ databases">
        <title>Draft genome sequence of Paenibacillus sp. dW9.</title>
        <authorList>
            <person name="Choi E.-W."/>
            <person name="Kim D.-U."/>
        </authorList>
    </citation>
    <scope>NUCLEOTIDE SEQUENCE [LARGE SCALE GENOMIC DNA]</scope>
    <source>
        <strain evidence="2">dW9</strain>
    </source>
</reference>
<comment type="caution">
    <text evidence="1">The sequence shown here is derived from an EMBL/GenBank/DDBJ whole genome shotgun (WGS) entry which is preliminary data.</text>
</comment>
<proteinExistence type="predicted"/>
<evidence type="ECO:0000313" key="1">
    <source>
        <dbReference type="EMBL" id="MCZ8512472.1"/>
    </source>
</evidence>
<dbReference type="EMBL" id="JAQAGZ010000004">
    <property type="protein sequence ID" value="MCZ8512472.1"/>
    <property type="molecule type" value="Genomic_DNA"/>
</dbReference>
<gene>
    <name evidence="1" type="ORF">O9H85_08500</name>
</gene>
<accession>A0ABT4Q6H4</accession>
<name>A0ABT4Q6H4_9BACL</name>
<dbReference type="Proteomes" id="UP001527882">
    <property type="component" value="Unassembled WGS sequence"/>
</dbReference>
<protein>
    <submittedName>
        <fullName evidence="1">Uncharacterized protein</fullName>
    </submittedName>
</protein>
<evidence type="ECO:0000313" key="2">
    <source>
        <dbReference type="Proteomes" id="UP001527882"/>
    </source>
</evidence>
<keyword evidence="2" id="KW-1185">Reference proteome</keyword>
<sequence length="71" mass="8379">MDDEYESIKQFLESNGWYYSGNKFIHPHDELVFFENDISKMSLEHLKRLIYGDDRVDESVSAIDSNTTETK</sequence>
<organism evidence="1 2">
    <name type="scientific">Paenibacillus gyeongsangnamensis</name>
    <dbReference type="NCBI Taxonomy" id="3388067"/>
    <lineage>
        <taxon>Bacteria</taxon>
        <taxon>Bacillati</taxon>
        <taxon>Bacillota</taxon>
        <taxon>Bacilli</taxon>
        <taxon>Bacillales</taxon>
        <taxon>Paenibacillaceae</taxon>
        <taxon>Paenibacillus</taxon>
    </lineage>
</organism>